<dbReference type="Proteomes" id="UP000184073">
    <property type="component" value="Unassembled WGS sequence"/>
</dbReference>
<dbReference type="AlphaFoldDB" id="A0A1L9PJR4"/>
<reference evidence="2" key="1">
    <citation type="journal article" date="2017" name="Genome Biol.">
        <title>Comparative genomics reveals high biological diversity and specific adaptations in the industrially and medically important fungal genus Aspergillus.</title>
        <authorList>
            <person name="de Vries R.P."/>
            <person name="Riley R."/>
            <person name="Wiebenga A."/>
            <person name="Aguilar-Osorio G."/>
            <person name="Amillis S."/>
            <person name="Uchima C.A."/>
            <person name="Anderluh G."/>
            <person name="Asadollahi M."/>
            <person name="Askin M."/>
            <person name="Barry K."/>
            <person name="Battaglia E."/>
            <person name="Bayram O."/>
            <person name="Benocci T."/>
            <person name="Braus-Stromeyer S.A."/>
            <person name="Caldana C."/>
            <person name="Canovas D."/>
            <person name="Cerqueira G.C."/>
            <person name="Chen F."/>
            <person name="Chen W."/>
            <person name="Choi C."/>
            <person name="Clum A."/>
            <person name="Dos Santos R.A."/>
            <person name="Damasio A.R."/>
            <person name="Diallinas G."/>
            <person name="Emri T."/>
            <person name="Fekete E."/>
            <person name="Flipphi M."/>
            <person name="Freyberg S."/>
            <person name="Gallo A."/>
            <person name="Gournas C."/>
            <person name="Habgood R."/>
            <person name="Hainaut M."/>
            <person name="Harispe M.L."/>
            <person name="Henrissat B."/>
            <person name="Hilden K.S."/>
            <person name="Hope R."/>
            <person name="Hossain A."/>
            <person name="Karabika E."/>
            <person name="Karaffa L."/>
            <person name="Karanyi Z."/>
            <person name="Krasevec N."/>
            <person name="Kuo A."/>
            <person name="Kusch H."/>
            <person name="LaButti K."/>
            <person name="Lagendijk E.L."/>
            <person name="Lapidus A."/>
            <person name="Levasseur A."/>
            <person name="Lindquist E."/>
            <person name="Lipzen A."/>
            <person name="Logrieco A.F."/>
            <person name="MacCabe A."/>
            <person name="Maekelae M.R."/>
            <person name="Malavazi I."/>
            <person name="Melin P."/>
            <person name="Meyer V."/>
            <person name="Mielnichuk N."/>
            <person name="Miskei M."/>
            <person name="Molnar A.P."/>
            <person name="Mule G."/>
            <person name="Ngan C.Y."/>
            <person name="Orejas M."/>
            <person name="Orosz E."/>
            <person name="Ouedraogo J.P."/>
            <person name="Overkamp K.M."/>
            <person name="Park H.-S."/>
            <person name="Perrone G."/>
            <person name="Piumi F."/>
            <person name="Punt P.J."/>
            <person name="Ram A.F."/>
            <person name="Ramon A."/>
            <person name="Rauscher S."/>
            <person name="Record E."/>
            <person name="Riano-Pachon D.M."/>
            <person name="Robert V."/>
            <person name="Roehrig J."/>
            <person name="Ruller R."/>
            <person name="Salamov A."/>
            <person name="Salih N.S."/>
            <person name="Samson R.A."/>
            <person name="Sandor E."/>
            <person name="Sanguinetti M."/>
            <person name="Schuetze T."/>
            <person name="Sepcic K."/>
            <person name="Shelest E."/>
            <person name="Sherlock G."/>
            <person name="Sophianopoulou V."/>
            <person name="Squina F.M."/>
            <person name="Sun H."/>
            <person name="Susca A."/>
            <person name="Todd R.B."/>
            <person name="Tsang A."/>
            <person name="Unkles S.E."/>
            <person name="van de Wiele N."/>
            <person name="van Rossen-Uffink D."/>
            <person name="Oliveira J.V."/>
            <person name="Vesth T.C."/>
            <person name="Visser J."/>
            <person name="Yu J.-H."/>
            <person name="Zhou M."/>
            <person name="Andersen M.R."/>
            <person name="Archer D.B."/>
            <person name="Baker S.E."/>
            <person name="Benoit I."/>
            <person name="Brakhage A.A."/>
            <person name="Braus G.H."/>
            <person name="Fischer R."/>
            <person name="Frisvad J.C."/>
            <person name="Goldman G.H."/>
            <person name="Houbraken J."/>
            <person name="Oakley B."/>
            <person name="Pocsi I."/>
            <person name="Scazzocchio C."/>
            <person name="Seiboth B."/>
            <person name="vanKuyk P.A."/>
            <person name="Wortman J."/>
            <person name="Dyer P.S."/>
            <person name="Grigoriev I.V."/>
        </authorList>
    </citation>
    <scope>NUCLEOTIDE SEQUENCE [LARGE SCALE GENOMIC DNA]</scope>
    <source>
        <strain evidence="2">CBS 583.65</strain>
    </source>
</reference>
<dbReference type="Gene3D" id="3.30.70.100">
    <property type="match status" value="1"/>
</dbReference>
<dbReference type="OrthoDB" id="3830579at2759"/>
<gene>
    <name evidence="1" type="ORF">ASPVEDRAFT_651057</name>
</gene>
<dbReference type="GeneID" id="63731279"/>
<dbReference type="RefSeq" id="XP_040667531.1">
    <property type="nucleotide sequence ID" value="XM_040815768.1"/>
</dbReference>
<keyword evidence="2" id="KW-1185">Reference proteome</keyword>
<dbReference type="VEuPathDB" id="FungiDB:ASPVEDRAFT_651057"/>
<evidence type="ECO:0000313" key="2">
    <source>
        <dbReference type="Proteomes" id="UP000184073"/>
    </source>
</evidence>
<evidence type="ECO:0000313" key="1">
    <source>
        <dbReference type="EMBL" id="OJJ01769.1"/>
    </source>
</evidence>
<proteinExistence type="predicted"/>
<dbReference type="EMBL" id="KV878128">
    <property type="protein sequence ID" value="OJJ01769.1"/>
    <property type="molecule type" value="Genomic_DNA"/>
</dbReference>
<evidence type="ECO:0008006" key="3">
    <source>
        <dbReference type="Google" id="ProtNLM"/>
    </source>
</evidence>
<accession>A0A1L9PJR4</accession>
<organism evidence="1 2">
    <name type="scientific">Aspergillus versicolor CBS 583.65</name>
    <dbReference type="NCBI Taxonomy" id="1036611"/>
    <lineage>
        <taxon>Eukaryota</taxon>
        <taxon>Fungi</taxon>
        <taxon>Dikarya</taxon>
        <taxon>Ascomycota</taxon>
        <taxon>Pezizomycotina</taxon>
        <taxon>Eurotiomycetes</taxon>
        <taxon>Eurotiomycetidae</taxon>
        <taxon>Eurotiales</taxon>
        <taxon>Aspergillaceae</taxon>
        <taxon>Aspergillus</taxon>
        <taxon>Aspergillus subgen. Nidulantes</taxon>
    </lineage>
</organism>
<name>A0A1L9PJR4_ASPVE</name>
<sequence length="214" mass="24140">MATAEQMAAYAAYLRSHTVAHNKPVTEICIFQLQPQFWHDHSTALAKFESQIVANTAPGGNKPNAQGIRKIAYGFSVDDAGAFVWMLDWEKIQDHWDFWQTAAFPPVMNAITELFVAGRPLVRHYDFGEAGMLDREFEVARVLVWDDGEVKPLGNVTSCVNARQTREGYAVDVNETTWWCSLLGYESEADCRADELNVRCGPAAEKHIVRLQYI</sequence>
<protein>
    <recommendedName>
        <fullName evidence="3">ABM domain-containing protein</fullName>
    </recommendedName>
</protein>